<sequence>PPPAPWRPPFESHLTTTNTTSFTLSTTSFTLSTIAFSASNQPLPRARTCEFRGFWATPSLDPRAISALHEQGIGLNPAVCVSDCLSLTTDARMEKVSQLRMSGGAVECVFWVEGVRTQWRVRGTACVIGDMAGGEEEERARRLVLRASRFLAPEGKAAEDEGEEGEWEWSFERQVAAYFANLSPGMRGTFKNPPPGRLRTAQDSNPQSQLGQKVTDLNDEAARANFRVMVIIPEEVESLNVETMERKVWALEGEEQGQKEWKEVELWP</sequence>
<dbReference type="PANTHER" id="PTHR28243:SF1">
    <property type="entry name" value="PYRIDOXAMINE 5'-PHOSPHATE OXIDASE ALR4036 FAMILY FMN-BINDING DOMAIN-CONTAINING PROTEIN"/>
    <property type="match status" value="1"/>
</dbReference>
<dbReference type="VEuPathDB" id="FungiDB:P170DRAFT_327383"/>
<reference evidence="3 4" key="1">
    <citation type="submission" date="2016-12" db="EMBL/GenBank/DDBJ databases">
        <title>The genomes of Aspergillus section Nigri reveals drivers in fungal speciation.</title>
        <authorList>
            <consortium name="DOE Joint Genome Institute"/>
            <person name="Vesth T.C."/>
            <person name="Nybo J."/>
            <person name="Theobald S."/>
            <person name="Brandl J."/>
            <person name="Frisvad J.C."/>
            <person name="Nielsen K.F."/>
            <person name="Lyhne E.K."/>
            <person name="Kogle M.E."/>
            <person name="Kuo A."/>
            <person name="Riley R."/>
            <person name="Clum A."/>
            <person name="Nolan M."/>
            <person name="Lipzen A."/>
            <person name="Salamov A."/>
            <person name="Henrissat B."/>
            <person name="Wiebenga A."/>
            <person name="De Vries R.P."/>
            <person name="Grigoriev I.V."/>
            <person name="Mortensen U.H."/>
            <person name="Andersen M.R."/>
            <person name="Baker S.E."/>
        </authorList>
    </citation>
    <scope>NUCLEOTIDE SEQUENCE [LARGE SCALE GENOMIC DNA]</scope>
    <source>
        <strain evidence="3 4">IBT 23096</strain>
    </source>
</reference>
<evidence type="ECO:0000259" key="2">
    <source>
        <dbReference type="Pfam" id="PF12766"/>
    </source>
</evidence>
<dbReference type="Pfam" id="PF12766">
    <property type="entry name" value="Pyridox_oxase_2"/>
    <property type="match status" value="1"/>
</dbReference>
<feature type="domain" description="Pyridoxamine 5'-phosphate oxidase Alr4036 family FMN-binding" evidence="2">
    <location>
        <begin position="4"/>
        <end position="128"/>
    </location>
</feature>
<gene>
    <name evidence="3" type="ORF">P170DRAFT_327383</name>
</gene>
<dbReference type="SUPFAM" id="SSF50475">
    <property type="entry name" value="FMN-binding split barrel"/>
    <property type="match status" value="1"/>
</dbReference>
<dbReference type="OrthoDB" id="5394411at2759"/>
<dbReference type="InterPro" id="IPR012349">
    <property type="entry name" value="Split_barrel_FMN-bd"/>
</dbReference>
<evidence type="ECO:0000256" key="1">
    <source>
        <dbReference type="SAM" id="MobiDB-lite"/>
    </source>
</evidence>
<accession>A0A2I2G2R9</accession>
<dbReference type="GO" id="GO:0010181">
    <property type="term" value="F:FMN binding"/>
    <property type="evidence" value="ECO:0007669"/>
    <property type="project" value="InterPro"/>
</dbReference>
<dbReference type="AlphaFoldDB" id="A0A2I2G2R9"/>
<feature type="region of interest" description="Disordered" evidence="1">
    <location>
        <begin position="190"/>
        <end position="211"/>
    </location>
</feature>
<dbReference type="Gene3D" id="2.30.110.10">
    <property type="entry name" value="Electron Transport, Fmn-binding Protein, Chain A"/>
    <property type="match status" value="1"/>
</dbReference>
<evidence type="ECO:0000313" key="3">
    <source>
        <dbReference type="EMBL" id="PLB47168.1"/>
    </source>
</evidence>
<feature type="non-terminal residue" evidence="3">
    <location>
        <position position="1"/>
    </location>
</feature>
<feature type="compositionally biased region" description="Polar residues" evidence="1">
    <location>
        <begin position="201"/>
        <end position="211"/>
    </location>
</feature>
<dbReference type="InterPro" id="IPR024624">
    <property type="entry name" value="Pyridox_Oxase_Alr4036_FMN-bd"/>
</dbReference>
<dbReference type="STRING" id="1392250.A0A2I2G2R9"/>
<dbReference type="Proteomes" id="UP000234275">
    <property type="component" value="Unassembled WGS sequence"/>
</dbReference>
<keyword evidence="4" id="KW-1185">Reference proteome</keyword>
<organism evidence="3 4">
    <name type="scientific">Aspergillus steynii IBT 23096</name>
    <dbReference type="NCBI Taxonomy" id="1392250"/>
    <lineage>
        <taxon>Eukaryota</taxon>
        <taxon>Fungi</taxon>
        <taxon>Dikarya</taxon>
        <taxon>Ascomycota</taxon>
        <taxon>Pezizomycotina</taxon>
        <taxon>Eurotiomycetes</taxon>
        <taxon>Eurotiomycetidae</taxon>
        <taxon>Eurotiales</taxon>
        <taxon>Aspergillaceae</taxon>
        <taxon>Aspergillus</taxon>
        <taxon>Aspergillus subgen. Circumdati</taxon>
    </lineage>
</organism>
<dbReference type="GeneID" id="36551048"/>
<dbReference type="PANTHER" id="PTHR28243">
    <property type="entry name" value="AGL049CP"/>
    <property type="match status" value="1"/>
</dbReference>
<proteinExistence type="predicted"/>
<protein>
    <recommendedName>
        <fullName evidence="2">Pyridoxamine 5'-phosphate oxidase Alr4036 family FMN-binding domain-containing protein</fullName>
    </recommendedName>
</protein>
<feature type="non-terminal residue" evidence="3">
    <location>
        <position position="268"/>
    </location>
</feature>
<evidence type="ECO:0000313" key="4">
    <source>
        <dbReference type="Proteomes" id="UP000234275"/>
    </source>
</evidence>
<dbReference type="EMBL" id="MSFO01000006">
    <property type="protein sequence ID" value="PLB47168.1"/>
    <property type="molecule type" value="Genomic_DNA"/>
</dbReference>
<name>A0A2I2G2R9_9EURO</name>
<comment type="caution">
    <text evidence="3">The sequence shown here is derived from an EMBL/GenBank/DDBJ whole genome shotgun (WGS) entry which is preliminary data.</text>
</comment>
<dbReference type="RefSeq" id="XP_024702470.1">
    <property type="nucleotide sequence ID" value="XM_024843348.1"/>
</dbReference>